<evidence type="ECO:0000313" key="2">
    <source>
        <dbReference type="EMBL" id="NEE00735.1"/>
    </source>
</evidence>
<organism evidence="2 3">
    <name type="scientific">Phytoactinopolyspora halotolerans</name>
    <dbReference type="NCBI Taxonomy" id="1981512"/>
    <lineage>
        <taxon>Bacteria</taxon>
        <taxon>Bacillati</taxon>
        <taxon>Actinomycetota</taxon>
        <taxon>Actinomycetes</taxon>
        <taxon>Jiangellales</taxon>
        <taxon>Jiangellaceae</taxon>
        <taxon>Phytoactinopolyspora</taxon>
    </lineage>
</organism>
<keyword evidence="3" id="KW-1185">Reference proteome</keyword>
<gene>
    <name evidence="2" type="ORF">G1H10_11205</name>
</gene>
<comment type="caution">
    <text evidence="2">The sequence shown here is derived from an EMBL/GenBank/DDBJ whole genome shotgun (WGS) entry which is preliminary data.</text>
</comment>
<sequence length="387" mass="41826">MADRSVTTGARDENSAAARGLTRRHLMRIGGAAAGVAAAAVATGTASAAFGSAATAGRSPGAAPAAGRALPPSGAFDLDVPGTALFVNRELHDQRTIMQSFAVDSVGGHVYVVQITQAGTSLPGDEPGDEQYARRAARGDLTMTKLDLAGNRLGHMYLKRFGHGVAIGVERVGDSVHLWTEVDAVTEGSSGWGTRLLRFPFSDGTVIDAERTPGLQRRELLPGVDRTTCNVDPAHHTLVMRYRRDGGFRYALFELHHVRQERPEYVPIADVAQPGVLAGTTFQGYASYGRYLYLLDGQIYSDANPPESKGNTHLTRVDWRTGEVEQRVHVTDYHELHRREPEGMGVWLAQPGRRDSARLGFAFGTSVTADSADDRLCSIIYKDSFVH</sequence>
<dbReference type="PROSITE" id="PS51318">
    <property type="entry name" value="TAT"/>
    <property type="match status" value="1"/>
</dbReference>
<feature type="domain" description="P68 RBP/TagC-like beta-propeller" evidence="1">
    <location>
        <begin position="97"/>
        <end position="366"/>
    </location>
</feature>
<dbReference type="Proteomes" id="UP000475214">
    <property type="component" value="Unassembled WGS sequence"/>
</dbReference>
<evidence type="ECO:0000259" key="1">
    <source>
        <dbReference type="Pfam" id="PF21311"/>
    </source>
</evidence>
<proteinExistence type="predicted"/>
<dbReference type="RefSeq" id="WP_163736914.1">
    <property type="nucleotide sequence ID" value="NZ_JAAGOA010000006.1"/>
</dbReference>
<dbReference type="InterPro" id="IPR006311">
    <property type="entry name" value="TAT_signal"/>
</dbReference>
<protein>
    <submittedName>
        <fullName evidence="2">Teichoic acid biosynthesis protein C</fullName>
    </submittedName>
</protein>
<reference evidence="2 3" key="1">
    <citation type="submission" date="2020-02" db="EMBL/GenBank/DDBJ databases">
        <authorList>
            <person name="Li X.-J."/>
            <person name="Han X.-M."/>
        </authorList>
    </citation>
    <scope>NUCLEOTIDE SEQUENCE [LARGE SCALE GENOMIC DNA]</scope>
    <source>
        <strain evidence="2 3">CCTCC AB 2017055</strain>
    </source>
</reference>
<dbReference type="EMBL" id="JAAGOA010000006">
    <property type="protein sequence ID" value="NEE00735.1"/>
    <property type="molecule type" value="Genomic_DNA"/>
</dbReference>
<dbReference type="Pfam" id="PF21311">
    <property type="entry name" value="Phage_RBD_prop"/>
    <property type="match status" value="1"/>
</dbReference>
<evidence type="ECO:0000313" key="3">
    <source>
        <dbReference type="Proteomes" id="UP000475214"/>
    </source>
</evidence>
<name>A0A6L9S5K4_9ACTN</name>
<accession>A0A6L9S5K4</accession>
<dbReference type="InterPro" id="IPR048799">
    <property type="entry name" value="P68_RBP_TagC-like_beta-prop"/>
</dbReference>
<dbReference type="AlphaFoldDB" id="A0A6L9S5K4"/>